<dbReference type="EMBL" id="QSBM01000023">
    <property type="protein sequence ID" value="RGX23907.1"/>
    <property type="molecule type" value="Genomic_DNA"/>
</dbReference>
<protein>
    <submittedName>
        <fullName evidence="2">Uncharacterized protein</fullName>
    </submittedName>
</protein>
<reference evidence="2 3" key="1">
    <citation type="submission" date="2018-08" db="EMBL/GenBank/DDBJ databases">
        <title>A genome reference for cultivated species of the human gut microbiota.</title>
        <authorList>
            <person name="Zou Y."/>
            <person name="Xue W."/>
            <person name="Luo G."/>
        </authorList>
    </citation>
    <scope>NUCLEOTIDE SEQUENCE [LARGE SCALE GENOMIC DNA]</scope>
    <source>
        <strain evidence="2 3">AF04-15</strain>
    </source>
</reference>
<organism evidence="2 3">
    <name type="scientific">Enterocloster asparagiformis</name>
    <dbReference type="NCBI Taxonomy" id="333367"/>
    <lineage>
        <taxon>Bacteria</taxon>
        <taxon>Bacillati</taxon>
        <taxon>Bacillota</taxon>
        <taxon>Clostridia</taxon>
        <taxon>Lachnospirales</taxon>
        <taxon>Lachnospiraceae</taxon>
        <taxon>Enterocloster</taxon>
    </lineage>
</organism>
<keyword evidence="1" id="KW-0812">Transmembrane</keyword>
<dbReference type="Proteomes" id="UP000283880">
    <property type="component" value="Unassembled WGS sequence"/>
</dbReference>
<evidence type="ECO:0000256" key="1">
    <source>
        <dbReference type="SAM" id="Phobius"/>
    </source>
</evidence>
<proteinExistence type="predicted"/>
<dbReference type="GO" id="GO:0016746">
    <property type="term" value="F:acyltransferase activity"/>
    <property type="evidence" value="ECO:0007669"/>
    <property type="project" value="UniProtKB-KW"/>
</dbReference>
<sequence>MSLKTKRYVVTVILGLFLLIQASCQAEIVHEAITMLSFVPILFTVWLGGAGVFLTTSCLAALLDTAFVMV</sequence>
<keyword evidence="1" id="KW-0472">Membrane</keyword>
<evidence type="ECO:0000313" key="2">
    <source>
        <dbReference type="EMBL" id="RGX23907.1"/>
    </source>
</evidence>
<dbReference type="RefSeq" id="WP_007709876.1">
    <property type="nucleotide sequence ID" value="NZ_JAWRJJ010000477.1"/>
</dbReference>
<dbReference type="AlphaFoldDB" id="A0A413F8W6"/>
<name>A0A413F8W6_9FIRM</name>
<comment type="caution">
    <text evidence="2">The sequence shown here is derived from an EMBL/GenBank/DDBJ whole genome shotgun (WGS) entry which is preliminary data.</text>
</comment>
<dbReference type="GO" id="GO:0005886">
    <property type="term" value="C:plasma membrane"/>
    <property type="evidence" value="ECO:0007669"/>
    <property type="project" value="UniProtKB-SubCell"/>
</dbReference>
<evidence type="ECO:0000313" key="3">
    <source>
        <dbReference type="Proteomes" id="UP000283880"/>
    </source>
</evidence>
<keyword evidence="1" id="KW-1133">Transmembrane helix</keyword>
<feature type="transmembrane region" description="Helical" evidence="1">
    <location>
        <begin position="36"/>
        <end position="63"/>
    </location>
</feature>
<gene>
    <name evidence="2" type="ORF">DWV29_24055</name>
</gene>
<accession>A0A413F8W6</accession>
<dbReference type="OrthoDB" id="3783432at2"/>